<reference evidence="17 18" key="1">
    <citation type="submission" date="2018-05" db="EMBL/GenBank/DDBJ databases">
        <title>Genomic Encyclopedia of Type Strains, Phase IV (KMG-IV): sequencing the most valuable type-strain genomes for metagenomic binning, comparative biology and taxonomic classification.</title>
        <authorList>
            <person name="Goeker M."/>
        </authorList>
    </citation>
    <scope>NUCLEOTIDE SEQUENCE [LARGE SCALE GENOMIC DNA]</scope>
    <source>
        <strain evidence="17 18">DSM 28556</strain>
    </source>
</reference>
<evidence type="ECO:0000313" key="18">
    <source>
        <dbReference type="Proteomes" id="UP000247978"/>
    </source>
</evidence>
<dbReference type="PROSITE" id="PS50059">
    <property type="entry name" value="FKBP_PPIASE"/>
    <property type="match status" value="1"/>
</dbReference>
<keyword evidence="7 12" id="KW-0143">Chaperone</keyword>
<evidence type="ECO:0000256" key="2">
    <source>
        <dbReference type="ARBA" id="ARBA00005464"/>
    </source>
</evidence>
<comment type="domain">
    <text evidence="12">Consists of 3 domains; the N-terminus binds the ribosome, the middle domain has PPIase activity, while the C-terminus has intrinsic chaperone activity on its own.</text>
</comment>
<dbReference type="Pfam" id="PF00254">
    <property type="entry name" value="FKBP_C"/>
    <property type="match status" value="1"/>
</dbReference>
<dbReference type="GO" id="GO:0051301">
    <property type="term" value="P:cell division"/>
    <property type="evidence" value="ECO:0007669"/>
    <property type="project" value="UniProtKB-KW"/>
</dbReference>
<comment type="similarity">
    <text evidence="2 12 14">Belongs to the FKBP-type PPIase family. Tig subfamily.</text>
</comment>
<keyword evidence="15" id="KW-0175">Coiled coil</keyword>
<dbReference type="GO" id="GO:0043022">
    <property type="term" value="F:ribosome binding"/>
    <property type="evidence" value="ECO:0007669"/>
    <property type="project" value="TreeGrafter"/>
</dbReference>
<gene>
    <name evidence="12" type="primary">tig</name>
    <name evidence="17" type="ORF">DFR56_107171</name>
</gene>
<evidence type="ECO:0000256" key="6">
    <source>
        <dbReference type="ARBA" id="ARBA00023110"/>
    </source>
</evidence>
<dbReference type="FunFam" id="3.10.50.40:FF:000001">
    <property type="entry name" value="Trigger factor"/>
    <property type="match status" value="1"/>
</dbReference>
<comment type="catalytic activity">
    <reaction evidence="1 12 13">
        <text>[protein]-peptidylproline (omega=180) = [protein]-peptidylproline (omega=0)</text>
        <dbReference type="Rhea" id="RHEA:16237"/>
        <dbReference type="Rhea" id="RHEA-COMP:10747"/>
        <dbReference type="Rhea" id="RHEA-COMP:10748"/>
        <dbReference type="ChEBI" id="CHEBI:83833"/>
        <dbReference type="ChEBI" id="CHEBI:83834"/>
        <dbReference type="EC" id="5.2.1.8"/>
    </reaction>
</comment>
<dbReference type="InterPro" id="IPR005215">
    <property type="entry name" value="Trig_fac"/>
</dbReference>
<evidence type="ECO:0000256" key="4">
    <source>
        <dbReference type="ARBA" id="ARBA00016902"/>
    </source>
</evidence>
<dbReference type="InterPro" id="IPR027304">
    <property type="entry name" value="Trigger_fact/SurA_dom_sf"/>
</dbReference>
<dbReference type="GO" id="GO:0003755">
    <property type="term" value="F:peptidyl-prolyl cis-trans isomerase activity"/>
    <property type="evidence" value="ECO:0007669"/>
    <property type="project" value="UniProtKB-UniRule"/>
</dbReference>
<evidence type="ECO:0000256" key="15">
    <source>
        <dbReference type="SAM" id="Coils"/>
    </source>
</evidence>
<dbReference type="Gene3D" id="3.30.70.1050">
    <property type="entry name" value="Trigger factor ribosome-binding domain"/>
    <property type="match status" value="1"/>
</dbReference>
<keyword evidence="8 12" id="KW-0413">Isomerase</keyword>
<dbReference type="Proteomes" id="UP000247978">
    <property type="component" value="Unassembled WGS sequence"/>
</dbReference>
<sequence>MSVTAKWEKKEGNEGVLTINVSSDEFNQALDKAFKKVVKDVSLPGFRKGRIPRPIFEKRFGVESLYQDAVDIILPKAYGEAIDQTEIFPVDQPNIDIEEIERGKDLVFTCEVTVKPEVKLGEYKGLEVEEESVEVTDEDVENELKALQESQAELVLKEEGSIEEGNTVVIDFEGFLEDEAFEGGKGENHPLEIGSGQFIPGFEEQLIGKEAGEEPEISVTFPADYHAEDLAGKEALFKVKIHEVKEKELPELDDEFAKDVDEDVETLEELKAKKKEELQKEKEQTAENNKREQLIEQVTDKAEVDIPEAMIDTELDQMMKEFEQRLQMQGMNLENYFQFSGQSEDELKEQMKNDAEKRVKTNLTLEAILDAEEIEVSEEDIDAELTEMAKLYKLEKDQIVGMLGGNSDVLKEDLKIKKAINYIVEQSKAV</sequence>
<accession>A0A2V3WCZ6</accession>
<keyword evidence="12" id="KW-0963">Cytoplasm</keyword>
<comment type="function">
    <text evidence="10 12">Involved in protein export. Acts as a chaperone by maintaining the newly synthesized protein in an open conformation. Functions as a peptidyl-prolyl cis-trans isomerase.</text>
</comment>
<dbReference type="HAMAP" id="MF_00303">
    <property type="entry name" value="Trigger_factor_Tig"/>
    <property type="match status" value="1"/>
</dbReference>
<evidence type="ECO:0000313" key="17">
    <source>
        <dbReference type="EMBL" id="PXW86649.1"/>
    </source>
</evidence>
<organism evidence="17 18">
    <name type="scientific">Pseudogracilibacillus auburnensis</name>
    <dbReference type="NCBI Taxonomy" id="1494959"/>
    <lineage>
        <taxon>Bacteria</taxon>
        <taxon>Bacillati</taxon>
        <taxon>Bacillota</taxon>
        <taxon>Bacilli</taxon>
        <taxon>Bacillales</taxon>
        <taxon>Bacillaceae</taxon>
        <taxon>Pseudogracilibacillus</taxon>
    </lineage>
</organism>
<dbReference type="NCBIfam" id="TIGR00115">
    <property type="entry name" value="tig"/>
    <property type="match status" value="1"/>
</dbReference>
<dbReference type="Gene3D" id="1.10.3120.10">
    <property type="entry name" value="Trigger factor, C-terminal domain"/>
    <property type="match status" value="1"/>
</dbReference>
<dbReference type="GO" id="GO:0015031">
    <property type="term" value="P:protein transport"/>
    <property type="evidence" value="ECO:0007669"/>
    <property type="project" value="UniProtKB-UniRule"/>
</dbReference>
<evidence type="ECO:0000256" key="13">
    <source>
        <dbReference type="PROSITE-ProRule" id="PRU00277"/>
    </source>
</evidence>
<dbReference type="PANTHER" id="PTHR30560">
    <property type="entry name" value="TRIGGER FACTOR CHAPERONE AND PEPTIDYL-PROLYL CIS/TRANS ISOMERASE"/>
    <property type="match status" value="1"/>
</dbReference>
<dbReference type="InterPro" id="IPR008881">
    <property type="entry name" value="Trigger_fac_ribosome-bd_bac"/>
</dbReference>
<evidence type="ECO:0000256" key="11">
    <source>
        <dbReference type="ARBA" id="ARBA00029986"/>
    </source>
</evidence>
<dbReference type="SUPFAM" id="SSF109998">
    <property type="entry name" value="Triger factor/SurA peptide-binding domain-like"/>
    <property type="match status" value="1"/>
</dbReference>
<dbReference type="InterPro" id="IPR008880">
    <property type="entry name" value="Trigger_fac_C"/>
</dbReference>
<feature type="coiled-coil region" evidence="15">
    <location>
        <begin position="257"/>
        <end position="295"/>
    </location>
</feature>
<dbReference type="AlphaFoldDB" id="A0A2V3WCZ6"/>
<protein>
    <recommendedName>
        <fullName evidence="4 12">Trigger factor</fullName>
        <shortName evidence="12">TF</shortName>
        <ecNumber evidence="3 12">5.2.1.8</ecNumber>
    </recommendedName>
    <alternativeName>
        <fullName evidence="11 12">PPIase</fullName>
    </alternativeName>
</protein>
<evidence type="ECO:0000256" key="9">
    <source>
        <dbReference type="ARBA" id="ARBA00023306"/>
    </source>
</evidence>
<keyword evidence="18" id="KW-1185">Reference proteome</keyword>
<dbReference type="EC" id="5.2.1.8" evidence="3 12"/>
<dbReference type="Gene3D" id="3.10.50.40">
    <property type="match status" value="1"/>
</dbReference>
<name>A0A2V3WCZ6_9BACI</name>
<evidence type="ECO:0000259" key="16">
    <source>
        <dbReference type="PROSITE" id="PS50059"/>
    </source>
</evidence>
<dbReference type="PIRSF" id="PIRSF003095">
    <property type="entry name" value="Trigger_factor"/>
    <property type="match status" value="1"/>
</dbReference>
<evidence type="ECO:0000256" key="8">
    <source>
        <dbReference type="ARBA" id="ARBA00023235"/>
    </source>
</evidence>
<dbReference type="Pfam" id="PF05697">
    <property type="entry name" value="Trigger_N"/>
    <property type="match status" value="1"/>
</dbReference>
<dbReference type="GO" id="GO:0005737">
    <property type="term" value="C:cytoplasm"/>
    <property type="evidence" value="ECO:0007669"/>
    <property type="project" value="UniProtKB-SubCell"/>
</dbReference>
<dbReference type="InterPro" id="IPR036611">
    <property type="entry name" value="Trigger_fac_ribosome-bd_sf"/>
</dbReference>
<dbReference type="InterPro" id="IPR001179">
    <property type="entry name" value="PPIase_FKBP_dom"/>
</dbReference>
<proteinExistence type="inferred from homology"/>
<dbReference type="Pfam" id="PF05698">
    <property type="entry name" value="Trigger_C"/>
    <property type="match status" value="1"/>
</dbReference>
<dbReference type="SUPFAM" id="SSF54534">
    <property type="entry name" value="FKBP-like"/>
    <property type="match status" value="1"/>
</dbReference>
<dbReference type="EMBL" id="QJJQ01000007">
    <property type="protein sequence ID" value="PXW86649.1"/>
    <property type="molecule type" value="Genomic_DNA"/>
</dbReference>
<comment type="subcellular location">
    <subcellularLocation>
        <location evidence="12">Cytoplasm</location>
    </subcellularLocation>
    <text evidence="12">About half TF is bound to the ribosome near the polypeptide exit tunnel while the other half is free in the cytoplasm.</text>
</comment>
<dbReference type="InterPro" id="IPR037041">
    <property type="entry name" value="Trigger_fac_C_sf"/>
</dbReference>
<feature type="domain" description="PPIase FKBP-type" evidence="16">
    <location>
        <begin position="165"/>
        <end position="253"/>
    </location>
</feature>
<evidence type="ECO:0000256" key="7">
    <source>
        <dbReference type="ARBA" id="ARBA00023186"/>
    </source>
</evidence>
<dbReference type="GO" id="GO:0044183">
    <property type="term" value="F:protein folding chaperone"/>
    <property type="evidence" value="ECO:0007669"/>
    <property type="project" value="TreeGrafter"/>
</dbReference>
<dbReference type="GO" id="GO:0043335">
    <property type="term" value="P:protein unfolding"/>
    <property type="evidence" value="ECO:0007669"/>
    <property type="project" value="TreeGrafter"/>
</dbReference>
<dbReference type="InterPro" id="IPR046357">
    <property type="entry name" value="PPIase_dom_sf"/>
</dbReference>
<dbReference type="RefSeq" id="WP_110395548.1">
    <property type="nucleotide sequence ID" value="NZ_JADIJL010000006.1"/>
</dbReference>
<evidence type="ECO:0000256" key="3">
    <source>
        <dbReference type="ARBA" id="ARBA00013194"/>
    </source>
</evidence>
<evidence type="ECO:0000256" key="14">
    <source>
        <dbReference type="RuleBase" id="RU003914"/>
    </source>
</evidence>
<dbReference type="GO" id="GO:0051083">
    <property type="term" value="P:'de novo' cotranslational protein folding"/>
    <property type="evidence" value="ECO:0007669"/>
    <property type="project" value="TreeGrafter"/>
</dbReference>
<evidence type="ECO:0000256" key="5">
    <source>
        <dbReference type="ARBA" id="ARBA00022618"/>
    </source>
</evidence>
<dbReference type="OrthoDB" id="9767721at2"/>
<dbReference type="SUPFAM" id="SSF102735">
    <property type="entry name" value="Trigger factor ribosome-binding domain"/>
    <property type="match status" value="1"/>
</dbReference>
<keyword evidence="6 12" id="KW-0697">Rotamase</keyword>
<evidence type="ECO:0000256" key="12">
    <source>
        <dbReference type="HAMAP-Rule" id="MF_00303"/>
    </source>
</evidence>
<evidence type="ECO:0000256" key="1">
    <source>
        <dbReference type="ARBA" id="ARBA00000971"/>
    </source>
</evidence>
<dbReference type="PANTHER" id="PTHR30560:SF3">
    <property type="entry name" value="TRIGGER FACTOR-LIKE PROTEIN TIG, CHLOROPLASTIC"/>
    <property type="match status" value="1"/>
</dbReference>
<keyword evidence="5 12" id="KW-0132">Cell division</keyword>
<keyword evidence="9 12" id="KW-0131">Cell cycle</keyword>
<evidence type="ECO:0000256" key="10">
    <source>
        <dbReference type="ARBA" id="ARBA00024849"/>
    </source>
</evidence>
<comment type="caution">
    <text evidence="17">The sequence shown here is derived from an EMBL/GenBank/DDBJ whole genome shotgun (WGS) entry which is preliminary data.</text>
</comment>